<evidence type="ECO:0000313" key="4">
    <source>
        <dbReference type="Proteomes" id="UP000831786"/>
    </source>
</evidence>
<dbReference type="InterPro" id="IPR009839">
    <property type="entry name" value="SseB_N"/>
</dbReference>
<keyword evidence="4" id="KW-1185">Reference proteome</keyword>
<sequence>MAIKKLPSTGDAPRATGVPESLVPGGAADSAGFPWEGRTFDHHGTAFAGDDGSGPAAVVDAVAEVRAAAALTAGARTAGDYWDAVVRLAGAHAAVIAALGRERVLVPMLADAGALGTTPDGRTVEKSQELSIVTVAAPDGRRVLPVFSSTAALGNWHAEARPIPVPGVQAAVAAAQERTDLLMLDAADAEREFGIRRPALRALALGERYLPAWADPEVEDAFDASAADEREVSAVWLAPADPESRLRLPDVDVRLRVVPGLDPDGLRALLGRLQERWAGSAVIADRVDSMRVRPVAER</sequence>
<name>A0ABY4FPS9_9MICO</name>
<feature type="domain" description="SseB protein N-terminal" evidence="2">
    <location>
        <begin position="91"/>
        <end position="187"/>
    </location>
</feature>
<evidence type="ECO:0000313" key="3">
    <source>
        <dbReference type="EMBL" id="UOQ58251.1"/>
    </source>
</evidence>
<protein>
    <submittedName>
        <fullName evidence="3">SseB family protein</fullName>
    </submittedName>
</protein>
<evidence type="ECO:0000256" key="1">
    <source>
        <dbReference type="SAM" id="MobiDB-lite"/>
    </source>
</evidence>
<accession>A0ABY4FPS9</accession>
<organism evidence="3 4">
    <name type="scientific">Leucobacter allii</name>
    <dbReference type="NCBI Taxonomy" id="2932247"/>
    <lineage>
        <taxon>Bacteria</taxon>
        <taxon>Bacillati</taxon>
        <taxon>Actinomycetota</taxon>
        <taxon>Actinomycetes</taxon>
        <taxon>Micrococcales</taxon>
        <taxon>Microbacteriaceae</taxon>
        <taxon>Leucobacter</taxon>
    </lineage>
</organism>
<dbReference type="EMBL" id="CP095045">
    <property type="protein sequence ID" value="UOQ58251.1"/>
    <property type="molecule type" value="Genomic_DNA"/>
</dbReference>
<proteinExistence type="predicted"/>
<evidence type="ECO:0000259" key="2">
    <source>
        <dbReference type="Pfam" id="PF07179"/>
    </source>
</evidence>
<dbReference type="Proteomes" id="UP000831786">
    <property type="component" value="Chromosome"/>
</dbReference>
<dbReference type="RefSeq" id="WP_244729283.1">
    <property type="nucleotide sequence ID" value="NZ_CP095045.1"/>
</dbReference>
<feature type="region of interest" description="Disordered" evidence="1">
    <location>
        <begin position="1"/>
        <end position="28"/>
    </location>
</feature>
<reference evidence="3 4" key="1">
    <citation type="submission" date="2022-04" db="EMBL/GenBank/DDBJ databases">
        <title>Leucobacter sp. isolated from rhizosphere of garlic.</title>
        <authorList>
            <person name="Won M."/>
            <person name="Lee C.-M."/>
            <person name="Woen H.-Y."/>
            <person name="Kwon S.-W."/>
        </authorList>
    </citation>
    <scope>NUCLEOTIDE SEQUENCE [LARGE SCALE GENOMIC DNA]</scope>
    <source>
        <strain evidence="3 4">H21R-40</strain>
    </source>
</reference>
<gene>
    <name evidence="3" type="ORF">MUN78_05245</name>
</gene>
<dbReference type="Pfam" id="PF07179">
    <property type="entry name" value="SseB"/>
    <property type="match status" value="1"/>
</dbReference>